<protein>
    <submittedName>
        <fullName evidence="1">Uncharacterized protein</fullName>
    </submittedName>
</protein>
<dbReference type="EMBL" id="SUNJ01002512">
    <property type="protein sequence ID" value="TPP65911.1"/>
    <property type="molecule type" value="Genomic_DNA"/>
</dbReference>
<evidence type="ECO:0000313" key="1">
    <source>
        <dbReference type="EMBL" id="TPP65911.1"/>
    </source>
</evidence>
<organism evidence="1 2">
    <name type="scientific">Fasciola gigantica</name>
    <name type="common">Giant liver fluke</name>
    <dbReference type="NCBI Taxonomy" id="46835"/>
    <lineage>
        <taxon>Eukaryota</taxon>
        <taxon>Metazoa</taxon>
        <taxon>Spiralia</taxon>
        <taxon>Lophotrochozoa</taxon>
        <taxon>Platyhelminthes</taxon>
        <taxon>Trematoda</taxon>
        <taxon>Digenea</taxon>
        <taxon>Plagiorchiida</taxon>
        <taxon>Echinostomata</taxon>
        <taxon>Echinostomatoidea</taxon>
        <taxon>Fasciolidae</taxon>
        <taxon>Fasciola</taxon>
    </lineage>
</organism>
<dbReference type="Proteomes" id="UP000316759">
    <property type="component" value="Unassembled WGS sequence"/>
</dbReference>
<dbReference type="AlphaFoldDB" id="A0A504Z0I8"/>
<evidence type="ECO:0000313" key="2">
    <source>
        <dbReference type="Proteomes" id="UP000316759"/>
    </source>
</evidence>
<proteinExistence type="predicted"/>
<comment type="caution">
    <text evidence="1">The sequence shown here is derived from an EMBL/GenBank/DDBJ whole genome shotgun (WGS) entry which is preliminary data.</text>
</comment>
<dbReference type="OrthoDB" id="6228606at2759"/>
<accession>A0A504Z0I8</accession>
<gene>
    <name evidence="1" type="ORF">FGIG_00406</name>
</gene>
<keyword evidence="2" id="KW-1185">Reference proteome</keyword>
<reference evidence="1 2" key="1">
    <citation type="submission" date="2019-04" db="EMBL/GenBank/DDBJ databases">
        <title>Annotation for the trematode Fasciola gigantica.</title>
        <authorList>
            <person name="Choi Y.-J."/>
        </authorList>
    </citation>
    <scope>NUCLEOTIDE SEQUENCE [LARGE SCALE GENOMIC DNA]</scope>
    <source>
        <strain evidence="1">Uganda_cow_1</strain>
    </source>
</reference>
<name>A0A504Z0I8_FASGI</name>
<sequence length="199" mass="22826">MSIRMHWIHTLDGITGFVIRTSISKTQAAGPDTSNNPICFANSPVYGYIPEYTELVIQIFKKVYLQSIYVVFERHLLATCRQKGQNVHQFLQKPKSLAEDWDFRISCRTAEHKRIYTGRPNLWPAVFNNPSFFAQHELSLDEAYERARSFELAHKQSQSYTNNQSLSWSSTPSSSYTLSQSPLFPEHLAAAGLTCYFYG</sequence>